<keyword evidence="2" id="KW-1185">Reference proteome</keyword>
<accession>A0A4Q9FF22</accession>
<dbReference type="EMBL" id="SIRT01000010">
    <property type="protein sequence ID" value="TBN02388.1"/>
    <property type="molecule type" value="Genomic_DNA"/>
</dbReference>
<comment type="caution">
    <text evidence="1">The sequence shown here is derived from an EMBL/GenBank/DDBJ whole genome shotgun (WGS) entry which is preliminary data.</text>
</comment>
<dbReference type="Proteomes" id="UP000291142">
    <property type="component" value="Unassembled WGS sequence"/>
</dbReference>
<name>A0A4Q9FF22_9FLAO</name>
<proteinExistence type="predicted"/>
<dbReference type="Pfam" id="PF13578">
    <property type="entry name" value="Methyltransf_24"/>
    <property type="match status" value="1"/>
</dbReference>
<evidence type="ECO:0000313" key="2">
    <source>
        <dbReference type="Proteomes" id="UP000291142"/>
    </source>
</evidence>
<keyword evidence="1" id="KW-0489">Methyltransferase</keyword>
<protein>
    <submittedName>
        <fullName evidence="1">Class I SAM-dependent methyltransferase</fullName>
    </submittedName>
</protein>
<dbReference type="SUPFAM" id="SSF53335">
    <property type="entry name" value="S-adenosyl-L-methionine-dependent methyltransferases"/>
    <property type="match status" value="1"/>
</dbReference>
<organism evidence="1 2">
    <name type="scientific">Hyunsoonleella flava</name>
    <dbReference type="NCBI Taxonomy" id="2527939"/>
    <lineage>
        <taxon>Bacteria</taxon>
        <taxon>Pseudomonadati</taxon>
        <taxon>Bacteroidota</taxon>
        <taxon>Flavobacteriia</taxon>
        <taxon>Flavobacteriales</taxon>
        <taxon>Flavobacteriaceae</taxon>
    </lineage>
</organism>
<dbReference type="OrthoDB" id="5464618at2"/>
<sequence length="274" mass="31305">MIAKKVAKHKLILKNRLHQKTTVTKMAKVENATLQLFLDAFTRVKSKDFSADDISAFKRCETYRQSLLKDKSEINYEVFGLNETAIVSEICKKAASKAKWCQLLYGIAKTIDNPSILEIGTNLGISGTYLLEAIKGKNGYFITMEGLPELCKIAGDQFKTIVNSNSFEVIQGLYEDTFKKVLQKTQYFNLLFIDGNHKKAPTLQYFNDLKSKMTSPAILIFDDIYWSEDMKDAWDDIKNDTDVNFTIDLYEQGVVILDKNESTKNQHFSLHLSY</sequence>
<gene>
    <name evidence="1" type="ORF">EYD45_11805</name>
</gene>
<reference evidence="1 2" key="1">
    <citation type="submission" date="2019-02" db="EMBL/GenBank/DDBJ databases">
        <title>Hyunsoonleella sp., isolated from marine sediment.</title>
        <authorList>
            <person name="Liu B.-T."/>
        </authorList>
    </citation>
    <scope>NUCLEOTIDE SEQUENCE [LARGE SCALE GENOMIC DNA]</scope>
    <source>
        <strain evidence="1 2">T58</strain>
    </source>
</reference>
<dbReference type="GO" id="GO:0008168">
    <property type="term" value="F:methyltransferase activity"/>
    <property type="evidence" value="ECO:0007669"/>
    <property type="project" value="UniProtKB-KW"/>
</dbReference>
<dbReference type="RefSeq" id="WP_130964764.1">
    <property type="nucleotide sequence ID" value="NZ_SIRT01000010.1"/>
</dbReference>
<dbReference type="GO" id="GO:0032259">
    <property type="term" value="P:methylation"/>
    <property type="evidence" value="ECO:0007669"/>
    <property type="project" value="UniProtKB-KW"/>
</dbReference>
<keyword evidence="1" id="KW-0808">Transferase</keyword>
<dbReference type="Gene3D" id="3.40.50.150">
    <property type="entry name" value="Vaccinia Virus protein VP39"/>
    <property type="match status" value="1"/>
</dbReference>
<dbReference type="InterPro" id="IPR029063">
    <property type="entry name" value="SAM-dependent_MTases_sf"/>
</dbReference>
<dbReference type="AlphaFoldDB" id="A0A4Q9FF22"/>
<evidence type="ECO:0000313" key="1">
    <source>
        <dbReference type="EMBL" id="TBN02388.1"/>
    </source>
</evidence>